<keyword evidence="1" id="KW-0802">TPR repeat</keyword>
<feature type="chain" id="PRO_5016934206" evidence="2">
    <location>
        <begin position="24"/>
        <end position="495"/>
    </location>
</feature>
<proteinExistence type="predicted"/>
<feature type="signal peptide" evidence="2">
    <location>
        <begin position="1"/>
        <end position="23"/>
    </location>
</feature>
<dbReference type="Gene3D" id="1.25.40.10">
    <property type="entry name" value="Tetratricopeptide repeat domain"/>
    <property type="match status" value="1"/>
</dbReference>
<keyword evidence="2" id="KW-0732">Signal</keyword>
<gene>
    <name evidence="3" type="ORF">DJ568_16555</name>
</gene>
<dbReference type="Proteomes" id="UP000253209">
    <property type="component" value="Unassembled WGS sequence"/>
</dbReference>
<dbReference type="PROSITE" id="PS50005">
    <property type="entry name" value="TPR"/>
    <property type="match status" value="2"/>
</dbReference>
<evidence type="ECO:0000256" key="1">
    <source>
        <dbReference type="PROSITE-ProRule" id="PRU00339"/>
    </source>
</evidence>
<dbReference type="SUPFAM" id="SSF48452">
    <property type="entry name" value="TPR-like"/>
    <property type="match status" value="1"/>
</dbReference>
<dbReference type="SMART" id="SM00028">
    <property type="entry name" value="TPR"/>
    <property type="match status" value="3"/>
</dbReference>
<keyword evidence="4" id="KW-1185">Reference proteome</keyword>
<evidence type="ECO:0000313" key="4">
    <source>
        <dbReference type="Proteomes" id="UP000253209"/>
    </source>
</evidence>
<dbReference type="EMBL" id="QGDC01000011">
    <property type="protein sequence ID" value="RCH53646.1"/>
    <property type="molecule type" value="Genomic_DNA"/>
</dbReference>
<dbReference type="InterPro" id="IPR011990">
    <property type="entry name" value="TPR-like_helical_dom_sf"/>
</dbReference>
<name>A0A367GLC3_9SPHI</name>
<comment type="caution">
    <text evidence="3">The sequence shown here is derived from an EMBL/GenBank/DDBJ whole genome shotgun (WGS) entry which is preliminary data.</text>
</comment>
<dbReference type="OrthoDB" id="1466726at2"/>
<dbReference type="AlphaFoldDB" id="A0A367GLC3"/>
<dbReference type="InterPro" id="IPR019734">
    <property type="entry name" value="TPR_rpt"/>
</dbReference>
<evidence type="ECO:0000313" key="3">
    <source>
        <dbReference type="EMBL" id="RCH53646.1"/>
    </source>
</evidence>
<accession>A0A367GLC3</accession>
<feature type="repeat" description="TPR" evidence="1">
    <location>
        <begin position="405"/>
        <end position="438"/>
    </location>
</feature>
<feature type="repeat" description="TPR" evidence="1">
    <location>
        <begin position="444"/>
        <end position="477"/>
    </location>
</feature>
<reference evidence="3 4" key="1">
    <citation type="submission" date="2018-05" db="EMBL/GenBank/DDBJ databases">
        <title>Mucilaginibacter hurinus sp. nov., isolated from briquette warehouse soil.</title>
        <authorList>
            <person name="Choi L."/>
        </authorList>
    </citation>
    <scope>NUCLEOTIDE SEQUENCE [LARGE SCALE GENOMIC DNA]</scope>
    <source>
        <strain evidence="3 4">ZR32</strain>
    </source>
</reference>
<sequence length="495" mass="56690">MIVNCKKIVSLLLLLISSVTASANFSYNARCMEAYNAIFSLKLNEARALIREEKQQNPQNGITVLLDSYVDFFTVLTSDSKNEYEKLKARRSARIDALDGNDKSSPYYLFSQAEVYMQCGLLKGKFGDYMSSANDLKKARNMLRDNMKKYPDFLPSLKSIALIDVVFGALPSSMKSVASFLGMKGNIQTGVNQLEKLRLQIGNTKYSFFKDEVIFFLCYMDIDVLHNKDNYAKLSGYLADMDDKSLLRGYLQGYVASKTAHNDEAIKHLEKLPKGGPYTPLPAVNYLLGNAKLCRMDSDANVFLARYINEYKGMNFIKDSYLKLAYFYLLRGDEAKYQYYLKLVRARGYTVDEKDKQALKEANDSRPDVDLLKARLYFDGGYYAKALAELKDEKVNSFKIPRDKMEFYYRLGRVYERLNKQDEAVANYQKTINMGKGATYYYAANAALSIGSIYEKRRDNKRAASYYKQAIDMKNHEYEKSIEMQAEEGLDRVGK</sequence>
<protein>
    <submittedName>
        <fullName evidence="3">Tetratricopeptide repeat protein</fullName>
    </submittedName>
</protein>
<dbReference type="Pfam" id="PF13181">
    <property type="entry name" value="TPR_8"/>
    <property type="match status" value="2"/>
</dbReference>
<evidence type="ECO:0000256" key="2">
    <source>
        <dbReference type="SAM" id="SignalP"/>
    </source>
</evidence>
<organism evidence="3 4">
    <name type="scientific">Mucilaginibacter hurinus</name>
    <dbReference type="NCBI Taxonomy" id="2201324"/>
    <lineage>
        <taxon>Bacteria</taxon>
        <taxon>Pseudomonadati</taxon>
        <taxon>Bacteroidota</taxon>
        <taxon>Sphingobacteriia</taxon>
        <taxon>Sphingobacteriales</taxon>
        <taxon>Sphingobacteriaceae</taxon>
        <taxon>Mucilaginibacter</taxon>
    </lineage>
</organism>